<name>A0A1Q3EG79_LENED</name>
<gene>
    <name evidence="1" type="ORF">LENED_008077</name>
</gene>
<evidence type="ECO:0000313" key="1">
    <source>
        <dbReference type="EMBL" id="GAW06174.1"/>
    </source>
</evidence>
<evidence type="ECO:0000313" key="2">
    <source>
        <dbReference type="Proteomes" id="UP000188533"/>
    </source>
</evidence>
<proteinExistence type="predicted"/>
<comment type="caution">
    <text evidence="1">The sequence shown here is derived from an EMBL/GenBank/DDBJ whole genome shotgun (WGS) entry which is preliminary data.</text>
</comment>
<sequence>MIQPCRAATVQISVGREKSVAVVVFIDKESVSEFIAIAILGQSALIISDVLGFPIALLFSTHSDSFSRGNGFSADWYFGKRDTTAWRPPGLLSHPIISKLLTRTNTEILNVQGSAWISPV</sequence>
<reference evidence="1 2" key="2">
    <citation type="submission" date="2017-02" db="EMBL/GenBank/DDBJ databases">
        <title>A genome survey and senescence transcriptome analysis in Lentinula edodes.</title>
        <authorList>
            <person name="Sakamoto Y."/>
            <person name="Nakade K."/>
            <person name="Sato S."/>
            <person name="Yoshida Y."/>
            <person name="Miyazaki K."/>
            <person name="Natsume S."/>
            <person name="Konno N."/>
        </authorList>
    </citation>
    <scope>NUCLEOTIDE SEQUENCE [LARGE SCALE GENOMIC DNA]</scope>
    <source>
        <strain evidence="1 2">NBRC 111202</strain>
    </source>
</reference>
<organism evidence="1 2">
    <name type="scientific">Lentinula edodes</name>
    <name type="common">Shiitake mushroom</name>
    <name type="synonym">Lentinus edodes</name>
    <dbReference type="NCBI Taxonomy" id="5353"/>
    <lineage>
        <taxon>Eukaryota</taxon>
        <taxon>Fungi</taxon>
        <taxon>Dikarya</taxon>
        <taxon>Basidiomycota</taxon>
        <taxon>Agaricomycotina</taxon>
        <taxon>Agaricomycetes</taxon>
        <taxon>Agaricomycetidae</taxon>
        <taxon>Agaricales</taxon>
        <taxon>Marasmiineae</taxon>
        <taxon>Omphalotaceae</taxon>
        <taxon>Lentinula</taxon>
    </lineage>
</organism>
<keyword evidence="2" id="KW-1185">Reference proteome</keyword>
<protein>
    <submittedName>
        <fullName evidence="1">Uncharacterized protein</fullName>
    </submittedName>
</protein>
<accession>A0A1Q3EG79</accession>
<dbReference type="AlphaFoldDB" id="A0A1Q3EG79"/>
<dbReference type="EMBL" id="BDGU01000303">
    <property type="protein sequence ID" value="GAW06174.1"/>
    <property type="molecule type" value="Genomic_DNA"/>
</dbReference>
<reference evidence="1 2" key="1">
    <citation type="submission" date="2016-08" db="EMBL/GenBank/DDBJ databases">
        <authorList>
            <consortium name="Lentinula edodes genome sequencing consortium"/>
            <person name="Sakamoto Y."/>
            <person name="Nakade K."/>
            <person name="Sato S."/>
            <person name="Yoshida Y."/>
            <person name="Miyazaki K."/>
            <person name="Natsume S."/>
            <person name="Konno N."/>
        </authorList>
    </citation>
    <scope>NUCLEOTIDE SEQUENCE [LARGE SCALE GENOMIC DNA]</scope>
    <source>
        <strain evidence="1 2">NBRC 111202</strain>
    </source>
</reference>
<dbReference type="Proteomes" id="UP000188533">
    <property type="component" value="Unassembled WGS sequence"/>
</dbReference>